<dbReference type="OrthoDB" id="5498019at2"/>
<keyword evidence="2" id="KW-0378">Hydrolase</keyword>
<protein>
    <recommendedName>
        <fullName evidence="6">Lysozyme</fullName>
    </recommendedName>
</protein>
<dbReference type="GO" id="GO:0016052">
    <property type="term" value="P:carbohydrate catabolic process"/>
    <property type="evidence" value="ECO:0007669"/>
    <property type="project" value="TreeGrafter"/>
</dbReference>
<evidence type="ECO:0000313" key="5">
    <source>
        <dbReference type="Proteomes" id="UP000295781"/>
    </source>
</evidence>
<dbReference type="GO" id="GO:0016998">
    <property type="term" value="P:cell wall macromolecule catabolic process"/>
    <property type="evidence" value="ECO:0007669"/>
    <property type="project" value="InterPro"/>
</dbReference>
<dbReference type="SMART" id="SM00641">
    <property type="entry name" value="Glyco_25"/>
    <property type="match status" value="1"/>
</dbReference>
<dbReference type="RefSeq" id="WP_129350058.1">
    <property type="nucleotide sequence ID" value="NZ_CP012670.1"/>
</dbReference>
<gene>
    <name evidence="4" type="ORF">SOCEGT47_048030</name>
</gene>
<dbReference type="InterPro" id="IPR018077">
    <property type="entry name" value="Glyco_hydro_fam25_subgr"/>
</dbReference>
<dbReference type="EMBL" id="CP012670">
    <property type="protein sequence ID" value="AUX24266.1"/>
    <property type="molecule type" value="Genomic_DNA"/>
</dbReference>
<proteinExistence type="inferred from homology"/>
<evidence type="ECO:0000256" key="2">
    <source>
        <dbReference type="ARBA" id="ARBA00022801"/>
    </source>
</evidence>
<dbReference type="Gene3D" id="3.20.20.80">
    <property type="entry name" value="Glycosidases"/>
    <property type="match status" value="1"/>
</dbReference>
<dbReference type="GO" id="GO:0009253">
    <property type="term" value="P:peptidoglycan catabolic process"/>
    <property type="evidence" value="ECO:0007669"/>
    <property type="project" value="InterPro"/>
</dbReference>
<dbReference type="InterPro" id="IPR002053">
    <property type="entry name" value="Glyco_hydro_25"/>
</dbReference>
<dbReference type="GO" id="GO:0003796">
    <property type="term" value="F:lysozyme activity"/>
    <property type="evidence" value="ECO:0007669"/>
    <property type="project" value="InterPro"/>
</dbReference>
<dbReference type="Proteomes" id="UP000295781">
    <property type="component" value="Chromosome"/>
</dbReference>
<dbReference type="AlphaFoldDB" id="A0A4P2Q5C4"/>
<keyword evidence="3" id="KW-0326">Glycosidase</keyword>
<accession>A0A4P2Q5C4</accession>
<evidence type="ECO:0000256" key="1">
    <source>
        <dbReference type="ARBA" id="ARBA00010646"/>
    </source>
</evidence>
<comment type="similarity">
    <text evidence="1">Belongs to the glycosyl hydrolase 25 family.</text>
</comment>
<organism evidence="4 5">
    <name type="scientific">Sorangium cellulosum</name>
    <name type="common">Polyangium cellulosum</name>
    <dbReference type="NCBI Taxonomy" id="56"/>
    <lineage>
        <taxon>Bacteria</taxon>
        <taxon>Pseudomonadati</taxon>
        <taxon>Myxococcota</taxon>
        <taxon>Polyangia</taxon>
        <taxon>Polyangiales</taxon>
        <taxon>Polyangiaceae</taxon>
        <taxon>Sorangium</taxon>
    </lineage>
</organism>
<dbReference type="SUPFAM" id="SSF51445">
    <property type="entry name" value="(Trans)glycosidases"/>
    <property type="match status" value="1"/>
</dbReference>
<name>A0A4P2Q5C4_SORCE</name>
<evidence type="ECO:0008006" key="6">
    <source>
        <dbReference type="Google" id="ProtNLM"/>
    </source>
</evidence>
<dbReference type="InterPro" id="IPR017853">
    <property type="entry name" value="GH"/>
</dbReference>
<sequence>MLSGADVSVHQGHIQWDAFAPQLDFVFIRATYGPAAVDRKLAYNRAEAARRGLIRGYYHYALPGLDPLEQAQKVCSVVGALEPGELDLVLDLEETQHERDEGHRWTQDDTLALQEWTRRFVGEVKARYPGRSVILYTRHNFWHQYLGGSAELVDCPLWIANYTYGSDPVTARPPANPKAWAAWAQKKPLKAWDPWAAWSFWQISARAVMPGVTANTVDANLFNGTRGDLLRLARLEAGPPAKGPQPTADALCLEPPSQADDPYVVGPEVRLTDPGPSAEGAAAFFAAADVSTRTAAPVAHAEITPALDGTGLEALPPRAPDAMTGTQFHERARGLSLSAREELFVDEVLRGNVPSFLRRFHHVTVEAPDGKQGVVSVCADYLAVGSDIDFLRMPLTGVTAQRVADACGCVLPTKKLVKDIYAASRKQTAIPFPPEDGTRMATMERFLEHHLAIEQRRVGELGELLAGHKKDVVVTNRLRHHPRRLAIYGFHRADGEPWQPLDTSLDRRLPHEDTYVDYSHGARLIGGLMALGPEPRRVLDVLLDPALCDLLSDEGVLGAPRYEVRAFG</sequence>
<evidence type="ECO:0000256" key="3">
    <source>
        <dbReference type="ARBA" id="ARBA00023295"/>
    </source>
</evidence>
<dbReference type="Pfam" id="PF01183">
    <property type="entry name" value="Glyco_hydro_25"/>
    <property type="match status" value="1"/>
</dbReference>
<dbReference type="PANTHER" id="PTHR34135:SF2">
    <property type="entry name" value="LYSOZYME"/>
    <property type="match status" value="1"/>
</dbReference>
<reference evidence="4 5" key="1">
    <citation type="submission" date="2015-09" db="EMBL/GenBank/DDBJ databases">
        <title>Sorangium comparison.</title>
        <authorList>
            <person name="Zaburannyi N."/>
            <person name="Bunk B."/>
            <person name="Overmann J."/>
            <person name="Mueller R."/>
        </authorList>
    </citation>
    <scope>NUCLEOTIDE SEQUENCE [LARGE SCALE GENOMIC DNA]</scope>
    <source>
        <strain evidence="4 5">So ceGT47</strain>
    </source>
</reference>
<dbReference type="CDD" id="cd00599">
    <property type="entry name" value="GH25_muramidase"/>
    <property type="match status" value="1"/>
</dbReference>
<dbReference type="PROSITE" id="PS51904">
    <property type="entry name" value="GLYCOSYL_HYDROL_F25_2"/>
    <property type="match status" value="1"/>
</dbReference>
<dbReference type="PANTHER" id="PTHR34135">
    <property type="entry name" value="LYSOZYME"/>
    <property type="match status" value="1"/>
</dbReference>
<evidence type="ECO:0000313" key="4">
    <source>
        <dbReference type="EMBL" id="AUX24266.1"/>
    </source>
</evidence>